<dbReference type="InterPro" id="IPR036770">
    <property type="entry name" value="Ankyrin_rpt-contain_sf"/>
</dbReference>
<sequence>MDHQIQARALCRLMLQHAGFPRGRSFDGIGGRLADRVMVVHRGNKSINSKDVFPILGLPTEIIVMIGELDQDTMAKLARTNRHLHQVLNHHLYVNNVVHLKSSGLVRTVRDGNLPALYRFLSVGANPNITTPTVVRQPRMSEIIFIYERLREEHSDCTDSILEMAIKSGMVHAAKALILAGANVFEELPMDKVVPPSTAAIYLMDRGMVRAPYVVASMNHFELAKYTASLVTIALFRGDADMATMLLDNGFCDGAHHPIIFLPSAADDGHNTASNIFYDSDNDNGNNTNANPAVKVERKSIDCLSFACTLREKPEMAKLLLARPDTDPNARDSQGLVPLFWALYPQSLVNKRSLPQNNPSFTLLDMNLIVHILTDLVIAGADPDISVTLPGDFIDPSLRGQTRTIRQLATIASHHDLCVRQFFDLLPEDKDERVQHLSEDGKWMALNSVDRIMDRHFHHVHAIYGRESVTKGTLGGQRHAMMGSDEQGLLRMAMGIGALAERAARLKKDKEERKAKEAQQQAE</sequence>
<gene>
    <name evidence="2" type="ORF">B0H63DRAFT_510651</name>
</gene>
<name>A0AAE0NQW2_9PEZI</name>
<feature type="region of interest" description="Disordered" evidence="1">
    <location>
        <begin position="504"/>
        <end position="523"/>
    </location>
</feature>
<comment type="caution">
    <text evidence="2">The sequence shown here is derived from an EMBL/GenBank/DDBJ whole genome shotgun (WGS) entry which is preliminary data.</text>
</comment>
<protein>
    <recommendedName>
        <fullName evidence="4">Ankyrin</fullName>
    </recommendedName>
</protein>
<keyword evidence="3" id="KW-1185">Reference proteome</keyword>
<reference evidence="2" key="2">
    <citation type="submission" date="2023-06" db="EMBL/GenBank/DDBJ databases">
        <authorList>
            <consortium name="Lawrence Berkeley National Laboratory"/>
            <person name="Haridas S."/>
            <person name="Hensen N."/>
            <person name="Bonometti L."/>
            <person name="Westerberg I."/>
            <person name="Brannstrom I.O."/>
            <person name="Guillou S."/>
            <person name="Cros-Aarteil S."/>
            <person name="Calhoun S."/>
            <person name="Kuo A."/>
            <person name="Mondo S."/>
            <person name="Pangilinan J."/>
            <person name="Riley R."/>
            <person name="LaButti K."/>
            <person name="Andreopoulos B."/>
            <person name="Lipzen A."/>
            <person name="Chen C."/>
            <person name="Yanf M."/>
            <person name="Daum C."/>
            <person name="Ng V."/>
            <person name="Clum A."/>
            <person name="Steindorff A."/>
            <person name="Ohm R."/>
            <person name="Martin F."/>
            <person name="Silar P."/>
            <person name="Natvig D."/>
            <person name="Lalanne C."/>
            <person name="Gautier V."/>
            <person name="Ament-velasquez S.L."/>
            <person name="Kruys A."/>
            <person name="Hutchinson M.I."/>
            <person name="Powell A.J."/>
            <person name="Barry K."/>
            <person name="Miller A.N."/>
            <person name="Grigoriev I.V."/>
            <person name="Debuchy R."/>
            <person name="Gladieux P."/>
            <person name="Thoren M.H."/>
            <person name="Johannesson H."/>
        </authorList>
    </citation>
    <scope>NUCLEOTIDE SEQUENCE</scope>
    <source>
        <strain evidence="2">CBS 232.78</strain>
    </source>
</reference>
<proteinExistence type="predicted"/>
<evidence type="ECO:0000313" key="3">
    <source>
        <dbReference type="Proteomes" id="UP001285441"/>
    </source>
</evidence>
<reference evidence="2" key="1">
    <citation type="journal article" date="2023" name="Mol. Phylogenet. Evol.">
        <title>Genome-scale phylogeny and comparative genomics of the fungal order Sordariales.</title>
        <authorList>
            <person name="Hensen N."/>
            <person name="Bonometti L."/>
            <person name="Westerberg I."/>
            <person name="Brannstrom I.O."/>
            <person name="Guillou S."/>
            <person name="Cros-Aarteil S."/>
            <person name="Calhoun S."/>
            <person name="Haridas S."/>
            <person name="Kuo A."/>
            <person name="Mondo S."/>
            <person name="Pangilinan J."/>
            <person name="Riley R."/>
            <person name="LaButti K."/>
            <person name="Andreopoulos B."/>
            <person name="Lipzen A."/>
            <person name="Chen C."/>
            <person name="Yan M."/>
            <person name="Daum C."/>
            <person name="Ng V."/>
            <person name="Clum A."/>
            <person name="Steindorff A."/>
            <person name="Ohm R.A."/>
            <person name="Martin F."/>
            <person name="Silar P."/>
            <person name="Natvig D.O."/>
            <person name="Lalanne C."/>
            <person name="Gautier V."/>
            <person name="Ament-Velasquez S.L."/>
            <person name="Kruys A."/>
            <person name="Hutchinson M.I."/>
            <person name="Powell A.J."/>
            <person name="Barry K."/>
            <person name="Miller A.N."/>
            <person name="Grigoriev I.V."/>
            <person name="Debuchy R."/>
            <person name="Gladieux P."/>
            <person name="Hiltunen Thoren M."/>
            <person name="Johannesson H."/>
        </authorList>
    </citation>
    <scope>NUCLEOTIDE SEQUENCE</scope>
    <source>
        <strain evidence="2">CBS 232.78</strain>
    </source>
</reference>
<accession>A0AAE0NQW2</accession>
<dbReference type="SUPFAM" id="SSF48403">
    <property type="entry name" value="Ankyrin repeat"/>
    <property type="match status" value="1"/>
</dbReference>
<evidence type="ECO:0000256" key="1">
    <source>
        <dbReference type="SAM" id="MobiDB-lite"/>
    </source>
</evidence>
<evidence type="ECO:0000313" key="2">
    <source>
        <dbReference type="EMBL" id="KAK3385999.1"/>
    </source>
</evidence>
<dbReference type="Proteomes" id="UP001285441">
    <property type="component" value="Unassembled WGS sequence"/>
</dbReference>
<organism evidence="2 3">
    <name type="scientific">Podospora didyma</name>
    <dbReference type="NCBI Taxonomy" id="330526"/>
    <lineage>
        <taxon>Eukaryota</taxon>
        <taxon>Fungi</taxon>
        <taxon>Dikarya</taxon>
        <taxon>Ascomycota</taxon>
        <taxon>Pezizomycotina</taxon>
        <taxon>Sordariomycetes</taxon>
        <taxon>Sordariomycetidae</taxon>
        <taxon>Sordariales</taxon>
        <taxon>Podosporaceae</taxon>
        <taxon>Podospora</taxon>
    </lineage>
</organism>
<dbReference type="Gene3D" id="1.25.40.20">
    <property type="entry name" value="Ankyrin repeat-containing domain"/>
    <property type="match status" value="1"/>
</dbReference>
<feature type="compositionally biased region" description="Basic and acidic residues" evidence="1">
    <location>
        <begin position="504"/>
        <end position="517"/>
    </location>
</feature>
<dbReference type="AlphaFoldDB" id="A0AAE0NQW2"/>
<dbReference type="EMBL" id="JAULSW010000004">
    <property type="protein sequence ID" value="KAK3385999.1"/>
    <property type="molecule type" value="Genomic_DNA"/>
</dbReference>
<evidence type="ECO:0008006" key="4">
    <source>
        <dbReference type="Google" id="ProtNLM"/>
    </source>
</evidence>